<evidence type="ECO:0000256" key="1">
    <source>
        <dbReference type="SAM" id="MobiDB-lite"/>
    </source>
</evidence>
<sequence length="149" mass="17771">MGFGSWFLSSSSAKPKGKSSFNLNKTHSKKSFKEAIKKPFNYLDRRKAKKLDEEIRSGFKTPRGVSQRQYLKDAYKQQGTKFKQKLKARVFTSYQLTNPLLEERRRRRNIYEIQKERSKGKKWDFSYEGPQFTNLSILWSAWLRQRHPV</sequence>
<comment type="caution">
    <text evidence="2">The sequence shown here is derived from an EMBL/GenBank/DDBJ whole genome shotgun (WGS) entry which is preliminary data.</text>
</comment>
<feature type="compositionally biased region" description="Low complexity" evidence="1">
    <location>
        <begin position="9"/>
        <end position="20"/>
    </location>
</feature>
<dbReference type="EMBL" id="LBWS01000029">
    <property type="protein sequence ID" value="KKR14446.1"/>
    <property type="molecule type" value="Genomic_DNA"/>
</dbReference>
<dbReference type="Proteomes" id="UP000034048">
    <property type="component" value="Unassembled WGS sequence"/>
</dbReference>
<evidence type="ECO:0000313" key="2">
    <source>
        <dbReference type="EMBL" id="KKR14446.1"/>
    </source>
</evidence>
<reference evidence="2 3" key="1">
    <citation type="journal article" date="2015" name="Nature">
        <title>rRNA introns, odd ribosomes, and small enigmatic genomes across a large radiation of phyla.</title>
        <authorList>
            <person name="Brown C.T."/>
            <person name="Hug L.A."/>
            <person name="Thomas B.C."/>
            <person name="Sharon I."/>
            <person name="Castelle C.J."/>
            <person name="Singh A."/>
            <person name="Wilkins M.J."/>
            <person name="Williams K.H."/>
            <person name="Banfield J.F."/>
        </authorList>
    </citation>
    <scope>NUCLEOTIDE SEQUENCE [LARGE SCALE GENOMIC DNA]</scope>
</reference>
<proteinExistence type="predicted"/>
<dbReference type="AlphaFoldDB" id="A0A0G0NNQ8"/>
<gene>
    <name evidence="2" type="ORF">UT42_C0029G0005</name>
</gene>
<feature type="region of interest" description="Disordered" evidence="1">
    <location>
        <begin position="1"/>
        <end position="25"/>
    </location>
</feature>
<accession>A0A0G0NNQ8</accession>
<organism evidence="2 3">
    <name type="scientific">Candidatus Falkowbacteria bacterium GW2011_GWA2_39_24</name>
    <dbReference type="NCBI Taxonomy" id="1618634"/>
    <lineage>
        <taxon>Bacteria</taxon>
        <taxon>Candidatus Falkowiibacteriota</taxon>
    </lineage>
</organism>
<name>A0A0G0NNQ8_9BACT</name>
<protein>
    <submittedName>
        <fullName evidence="2">Uncharacterized protein</fullName>
    </submittedName>
</protein>
<evidence type="ECO:0000313" key="3">
    <source>
        <dbReference type="Proteomes" id="UP000034048"/>
    </source>
</evidence>